<dbReference type="Gene3D" id="3.90.1340.10">
    <property type="entry name" value="Phage tail collar domain"/>
    <property type="match status" value="1"/>
</dbReference>
<feature type="domain" description="Phage tail collar" evidence="1">
    <location>
        <begin position="7"/>
        <end position="63"/>
    </location>
</feature>
<dbReference type="InterPro" id="IPR037053">
    <property type="entry name" value="Phage_tail_collar_dom_sf"/>
</dbReference>
<dbReference type="Proteomes" id="UP000654304">
    <property type="component" value="Unassembled WGS sequence"/>
</dbReference>
<proteinExistence type="predicted"/>
<accession>A0ABR7A6A1</accession>
<keyword evidence="3" id="KW-1185">Reference proteome</keyword>
<organism evidence="2 3">
    <name type="scientific">Undibacterium curvum</name>
    <dbReference type="NCBI Taxonomy" id="2762294"/>
    <lineage>
        <taxon>Bacteria</taxon>
        <taxon>Pseudomonadati</taxon>
        <taxon>Pseudomonadota</taxon>
        <taxon>Betaproteobacteria</taxon>
        <taxon>Burkholderiales</taxon>
        <taxon>Oxalobacteraceae</taxon>
        <taxon>Undibacterium</taxon>
    </lineage>
</organism>
<dbReference type="RefSeq" id="WP_186904074.1">
    <property type="nucleotide sequence ID" value="NZ_JACOGD010000006.1"/>
</dbReference>
<evidence type="ECO:0000313" key="2">
    <source>
        <dbReference type="EMBL" id="MBC3932410.1"/>
    </source>
</evidence>
<protein>
    <submittedName>
        <fullName evidence="2">Phage tail protein</fullName>
    </submittedName>
</protein>
<dbReference type="Pfam" id="PF07484">
    <property type="entry name" value="Collar"/>
    <property type="match status" value="1"/>
</dbReference>
<reference evidence="2 3" key="1">
    <citation type="submission" date="2020-08" db="EMBL/GenBank/DDBJ databases">
        <title>Novel species isolated from subtropical streams in China.</title>
        <authorList>
            <person name="Lu H."/>
        </authorList>
    </citation>
    <scope>NUCLEOTIDE SEQUENCE [LARGE SCALE GENOMIC DNA]</scope>
    <source>
        <strain evidence="2 3">CY22W</strain>
    </source>
</reference>
<comment type="caution">
    <text evidence="2">The sequence shown here is derived from an EMBL/GenBank/DDBJ whole genome shotgun (WGS) entry which is preliminary data.</text>
</comment>
<sequence>MADSFLGEIRIFAGNYAPIDWAICDGSKLSISGNQALFSLIGTTFGGDGVTDFQIPDLRSRLPIGMGTGPGLTARVLGQTVGADTVTLTEAQMPVHTHTIFGSANPATDITPGKDSTLGNTKTNALFYFKPDTTSAENTFASGMMSTSWGGSQAHNNTMPSLALTYIISLNGVYPTPN</sequence>
<name>A0ABR7A6A1_9BURK</name>
<dbReference type="SUPFAM" id="SSF88874">
    <property type="entry name" value="Receptor-binding domain of short tail fibre protein gp12"/>
    <property type="match status" value="1"/>
</dbReference>
<dbReference type="EMBL" id="JACOGD010000006">
    <property type="protein sequence ID" value="MBC3932410.1"/>
    <property type="molecule type" value="Genomic_DNA"/>
</dbReference>
<evidence type="ECO:0000259" key="1">
    <source>
        <dbReference type="Pfam" id="PF07484"/>
    </source>
</evidence>
<gene>
    <name evidence="2" type="ORF">H8K43_12045</name>
</gene>
<dbReference type="InterPro" id="IPR011083">
    <property type="entry name" value="Phage_tail_collar_dom"/>
</dbReference>
<evidence type="ECO:0000313" key="3">
    <source>
        <dbReference type="Proteomes" id="UP000654304"/>
    </source>
</evidence>